<accession>A0A3N4MPZ7</accession>
<reference evidence="3 4" key="1">
    <citation type="journal article" date="2018" name="Nat. Ecol. Evol.">
        <title>Pezizomycetes genomes reveal the molecular basis of ectomycorrhizal truffle lifestyle.</title>
        <authorList>
            <person name="Murat C."/>
            <person name="Payen T."/>
            <person name="Noel B."/>
            <person name="Kuo A."/>
            <person name="Morin E."/>
            <person name="Chen J."/>
            <person name="Kohler A."/>
            <person name="Krizsan K."/>
            <person name="Balestrini R."/>
            <person name="Da Silva C."/>
            <person name="Montanini B."/>
            <person name="Hainaut M."/>
            <person name="Levati E."/>
            <person name="Barry K.W."/>
            <person name="Belfiori B."/>
            <person name="Cichocki N."/>
            <person name="Clum A."/>
            <person name="Dockter R.B."/>
            <person name="Fauchery L."/>
            <person name="Guy J."/>
            <person name="Iotti M."/>
            <person name="Le Tacon F."/>
            <person name="Lindquist E.A."/>
            <person name="Lipzen A."/>
            <person name="Malagnac F."/>
            <person name="Mello A."/>
            <person name="Molinier V."/>
            <person name="Miyauchi S."/>
            <person name="Poulain J."/>
            <person name="Riccioni C."/>
            <person name="Rubini A."/>
            <person name="Sitrit Y."/>
            <person name="Splivallo R."/>
            <person name="Traeger S."/>
            <person name="Wang M."/>
            <person name="Zifcakova L."/>
            <person name="Wipf D."/>
            <person name="Zambonelli A."/>
            <person name="Paolocci F."/>
            <person name="Nowrousian M."/>
            <person name="Ottonello S."/>
            <person name="Baldrian P."/>
            <person name="Spatafora J.W."/>
            <person name="Henrissat B."/>
            <person name="Nagy L.G."/>
            <person name="Aury J.M."/>
            <person name="Wincker P."/>
            <person name="Grigoriev I.V."/>
            <person name="Bonfante P."/>
            <person name="Martin F.M."/>
        </authorList>
    </citation>
    <scope>NUCLEOTIDE SEQUENCE [LARGE SCALE GENOMIC DNA]</scope>
    <source>
        <strain evidence="3 4">ATCC MYA-4762</strain>
    </source>
</reference>
<evidence type="ECO:0000313" key="4">
    <source>
        <dbReference type="Proteomes" id="UP000267821"/>
    </source>
</evidence>
<feature type="chain" id="PRO_5017944899" description="Secreted protein" evidence="2">
    <location>
        <begin position="35"/>
        <end position="213"/>
    </location>
</feature>
<keyword evidence="2" id="KW-0732">Signal</keyword>
<dbReference type="InParanoid" id="A0A3N4MPZ7"/>
<dbReference type="OrthoDB" id="10477425at2759"/>
<dbReference type="AlphaFoldDB" id="A0A3N4MPZ7"/>
<organism evidence="3 4">
    <name type="scientific">Terfezia boudieri ATCC MYA-4762</name>
    <dbReference type="NCBI Taxonomy" id="1051890"/>
    <lineage>
        <taxon>Eukaryota</taxon>
        <taxon>Fungi</taxon>
        <taxon>Dikarya</taxon>
        <taxon>Ascomycota</taxon>
        <taxon>Pezizomycotina</taxon>
        <taxon>Pezizomycetes</taxon>
        <taxon>Pezizales</taxon>
        <taxon>Pezizaceae</taxon>
        <taxon>Terfezia</taxon>
    </lineage>
</organism>
<evidence type="ECO:0000313" key="3">
    <source>
        <dbReference type="EMBL" id="RPB29695.1"/>
    </source>
</evidence>
<feature type="signal peptide" evidence="2">
    <location>
        <begin position="1"/>
        <end position="34"/>
    </location>
</feature>
<evidence type="ECO:0008006" key="5">
    <source>
        <dbReference type="Google" id="ProtNLM"/>
    </source>
</evidence>
<feature type="region of interest" description="Disordered" evidence="1">
    <location>
        <begin position="147"/>
        <end position="213"/>
    </location>
</feature>
<evidence type="ECO:0000256" key="2">
    <source>
        <dbReference type="SAM" id="SignalP"/>
    </source>
</evidence>
<protein>
    <recommendedName>
        <fullName evidence="5">Secreted protein</fullName>
    </recommendedName>
</protein>
<sequence length="213" mass="23894">MSSGSASSTSMTTFRPTRLIATLFALHVIACVAADSSSRRPSRRRRENRDRDILEELGYVSLHSGRPRYLAAGGRYSTRLPDQHVHNHHIHHHDQRTRFHPHHAYDDQLPQSHPHHQNPHKATEMTMHYVPPKDTSRITNNTLLKGHVLNSPMKTPSVRMQMGSRVLPRHKPRGPPGGTRRRNVSEKSKTGNGKGGLVSGATGGKGVQRRHTL</sequence>
<keyword evidence="4" id="KW-1185">Reference proteome</keyword>
<name>A0A3N4MPZ7_9PEZI</name>
<gene>
    <name evidence="3" type="ORF">L211DRAFT_34374</name>
</gene>
<dbReference type="Proteomes" id="UP000267821">
    <property type="component" value="Unassembled WGS sequence"/>
</dbReference>
<evidence type="ECO:0000256" key="1">
    <source>
        <dbReference type="SAM" id="MobiDB-lite"/>
    </source>
</evidence>
<feature type="compositionally biased region" description="Gly residues" evidence="1">
    <location>
        <begin position="192"/>
        <end position="206"/>
    </location>
</feature>
<dbReference type="EMBL" id="ML121527">
    <property type="protein sequence ID" value="RPB29695.1"/>
    <property type="molecule type" value="Genomic_DNA"/>
</dbReference>
<proteinExistence type="predicted"/>